<feature type="chain" id="PRO_5002207407" description="Secreted protein" evidence="1">
    <location>
        <begin position="23"/>
        <end position="101"/>
    </location>
</feature>
<evidence type="ECO:0008006" key="4">
    <source>
        <dbReference type="Google" id="ProtNLM"/>
    </source>
</evidence>
<gene>
    <name evidence="2" type="ORF">GYMLUDRAFT_63102</name>
</gene>
<keyword evidence="1" id="KW-0732">Signal</keyword>
<organism evidence="2 3">
    <name type="scientific">Collybiopsis luxurians FD-317 M1</name>
    <dbReference type="NCBI Taxonomy" id="944289"/>
    <lineage>
        <taxon>Eukaryota</taxon>
        <taxon>Fungi</taxon>
        <taxon>Dikarya</taxon>
        <taxon>Basidiomycota</taxon>
        <taxon>Agaricomycotina</taxon>
        <taxon>Agaricomycetes</taxon>
        <taxon>Agaricomycetidae</taxon>
        <taxon>Agaricales</taxon>
        <taxon>Marasmiineae</taxon>
        <taxon>Omphalotaceae</taxon>
        <taxon>Collybiopsis</taxon>
        <taxon>Collybiopsis luxurians</taxon>
    </lineage>
</organism>
<proteinExistence type="predicted"/>
<dbReference type="HOGENOM" id="CLU_2292023_0_0_1"/>
<reference evidence="2 3" key="1">
    <citation type="submission" date="2014-04" db="EMBL/GenBank/DDBJ databases">
        <title>Evolutionary Origins and Diversification of the Mycorrhizal Mutualists.</title>
        <authorList>
            <consortium name="DOE Joint Genome Institute"/>
            <consortium name="Mycorrhizal Genomics Consortium"/>
            <person name="Kohler A."/>
            <person name="Kuo A."/>
            <person name="Nagy L.G."/>
            <person name="Floudas D."/>
            <person name="Copeland A."/>
            <person name="Barry K.W."/>
            <person name="Cichocki N."/>
            <person name="Veneault-Fourrey C."/>
            <person name="LaButti K."/>
            <person name="Lindquist E.A."/>
            <person name="Lipzen A."/>
            <person name="Lundell T."/>
            <person name="Morin E."/>
            <person name="Murat C."/>
            <person name="Riley R."/>
            <person name="Ohm R."/>
            <person name="Sun H."/>
            <person name="Tunlid A."/>
            <person name="Henrissat B."/>
            <person name="Grigoriev I.V."/>
            <person name="Hibbett D.S."/>
            <person name="Martin F."/>
        </authorList>
    </citation>
    <scope>NUCLEOTIDE SEQUENCE [LARGE SCALE GENOMIC DNA]</scope>
    <source>
        <strain evidence="2 3">FD-317 M1</strain>
    </source>
</reference>
<dbReference type="EMBL" id="KN834815">
    <property type="protein sequence ID" value="KIK54500.1"/>
    <property type="molecule type" value="Genomic_DNA"/>
</dbReference>
<feature type="signal peptide" evidence="1">
    <location>
        <begin position="1"/>
        <end position="22"/>
    </location>
</feature>
<keyword evidence="3" id="KW-1185">Reference proteome</keyword>
<name>A0A0D0AVJ3_9AGAR</name>
<evidence type="ECO:0000256" key="1">
    <source>
        <dbReference type="SAM" id="SignalP"/>
    </source>
</evidence>
<accession>A0A0D0AVJ3</accession>
<dbReference type="AlphaFoldDB" id="A0A0D0AVJ3"/>
<evidence type="ECO:0000313" key="2">
    <source>
        <dbReference type="EMBL" id="KIK54500.1"/>
    </source>
</evidence>
<evidence type="ECO:0000313" key="3">
    <source>
        <dbReference type="Proteomes" id="UP000053593"/>
    </source>
</evidence>
<sequence>MVHLSQTLSLLLIVGLFDSSVFEDDDSNAQSVLVTRDPVVSASHQLVKDFPAASGDGQAFSCLTSSAAKLFNACTPDMPSVRYLSWGTQFLPSLLTEGFWQ</sequence>
<dbReference type="Proteomes" id="UP000053593">
    <property type="component" value="Unassembled WGS sequence"/>
</dbReference>
<protein>
    <recommendedName>
        <fullName evidence="4">Secreted protein</fullName>
    </recommendedName>
</protein>